<feature type="region of interest" description="Disordered" evidence="1">
    <location>
        <begin position="247"/>
        <end position="326"/>
    </location>
</feature>
<evidence type="ECO:0000313" key="3">
    <source>
        <dbReference type="Proteomes" id="UP001189429"/>
    </source>
</evidence>
<name>A0ABN9Q337_9DINO</name>
<proteinExistence type="predicted"/>
<sequence length="326" mass="34773">MVPPPPPPPPGHAPACGAVGFPVFQGEGTELTQRAVDDFPWVDFKRGSGSFAVEGGRSEWKPIGSGCKDGVAVSMHARRLQDKGGLSEFLIRGSLPISRDSYFVLNADMEHRAEWDDSTTSVAELSAAGPGPEAGPLARRERVLHWRVKYPWPLGKREYVLEQGVHTLQEEGGDTVRCIQGRTLAKARGEAVRPPVPGTMRVEDYRSNMVIWAGPGGSGANFALLYFEDSKVASLMAGLQGCGVHHPGAAGQQRKGGGGVPAAPHRGGGARRARPAPSRHDTSPRRAAAPRRRRPPAAGPRPWPPPRPPCGCACGSPAPGFLQPRW</sequence>
<keyword evidence="3" id="KW-1185">Reference proteome</keyword>
<feature type="compositionally biased region" description="Pro residues" evidence="1">
    <location>
        <begin position="297"/>
        <end position="309"/>
    </location>
</feature>
<accession>A0ABN9Q337</accession>
<dbReference type="Gene3D" id="3.30.530.20">
    <property type="match status" value="1"/>
</dbReference>
<dbReference type="Proteomes" id="UP001189429">
    <property type="component" value="Unassembled WGS sequence"/>
</dbReference>
<comment type="caution">
    <text evidence="2">The sequence shown here is derived from an EMBL/GenBank/DDBJ whole genome shotgun (WGS) entry which is preliminary data.</text>
</comment>
<evidence type="ECO:0000313" key="2">
    <source>
        <dbReference type="EMBL" id="CAK0798771.1"/>
    </source>
</evidence>
<evidence type="ECO:0008006" key="4">
    <source>
        <dbReference type="Google" id="ProtNLM"/>
    </source>
</evidence>
<dbReference type="InterPro" id="IPR023393">
    <property type="entry name" value="START-like_dom_sf"/>
</dbReference>
<dbReference type="SUPFAM" id="SSF55961">
    <property type="entry name" value="Bet v1-like"/>
    <property type="match status" value="1"/>
</dbReference>
<gene>
    <name evidence="2" type="ORF">PCOR1329_LOCUS7434</name>
</gene>
<protein>
    <recommendedName>
        <fullName evidence="4">START domain-containing protein</fullName>
    </recommendedName>
</protein>
<organism evidence="2 3">
    <name type="scientific">Prorocentrum cordatum</name>
    <dbReference type="NCBI Taxonomy" id="2364126"/>
    <lineage>
        <taxon>Eukaryota</taxon>
        <taxon>Sar</taxon>
        <taxon>Alveolata</taxon>
        <taxon>Dinophyceae</taxon>
        <taxon>Prorocentrales</taxon>
        <taxon>Prorocentraceae</taxon>
        <taxon>Prorocentrum</taxon>
    </lineage>
</organism>
<dbReference type="EMBL" id="CAUYUJ010002014">
    <property type="protein sequence ID" value="CAK0798771.1"/>
    <property type="molecule type" value="Genomic_DNA"/>
</dbReference>
<reference evidence="2" key="1">
    <citation type="submission" date="2023-10" db="EMBL/GenBank/DDBJ databases">
        <authorList>
            <person name="Chen Y."/>
            <person name="Shah S."/>
            <person name="Dougan E. K."/>
            <person name="Thang M."/>
            <person name="Chan C."/>
        </authorList>
    </citation>
    <scope>NUCLEOTIDE SEQUENCE [LARGE SCALE GENOMIC DNA]</scope>
</reference>
<evidence type="ECO:0000256" key="1">
    <source>
        <dbReference type="SAM" id="MobiDB-lite"/>
    </source>
</evidence>